<comment type="caution">
    <text evidence="9">The sequence shown here is derived from an EMBL/GenBank/DDBJ whole genome shotgun (WGS) entry which is preliminary data.</text>
</comment>
<evidence type="ECO:0000313" key="10">
    <source>
        <dbReference type="Proteomes" id="UP000236023"/>
    </source>
</evidence>
<dbReference type="InterPro" id="IPR024172">
    <property type="entry name" value="AadA/Aad9"/>
</dbReference>
<sequence length="265" mass="28935">MNPPIPTEIAEQLANACAVLKQHLGETLLAIHLFGSAVDGGLRPHSDSDLLVTVGTPLPGAVRRALMLDLLSVSAWPGTDPSLRALEVTVLARDQLVPWRYPPQRELQFGEWLREELQAGVIPPATADPDIAILLSQARQHSLCLTGPPMPELFGPVPREDFARALVATVTQWGEASDWQGDERNVVLALARIWFSAATGAIAPKDVAACWALERLPPEHRPVLAYARDTYLGSANHNLAERAEQVAAFMRYARSVIEHHLPGTR</sequence>
<dbReference type="GO" id="GO:0070566">
    <property type="term" value="F:adenylyltransferase activity"/>
    <property type="evidence" value="ECO:0007669"/>
    <property type="project" value="InterPro"/>
</dbReference>
<organism evidence="9 10">
    <name type="scientific">Stutzerimonas stutzeri</name>
    <name type="common">Pseudomonas stutzeri</name>
    <dbReference type="NCBI Taxonomy" id="316"/>
    <lineage>
        <taxon>Bacteria</taxon>
        <taxon>Pseudomonadati</taxon>
        <taxon>Pseudomonadota</taxon>
        <taxon>Gammaproteobacteria</taxon>
        <taxon>Pseudomonadales</taxon>
        <taxon>Pseudomonadaceae</taxon>
        <taxon>Stutzerimonas</taxon>
    </lineage>
</organism>
<dbReference type="GO" id="GO:0009012">
    <property type="term" value="F:aminoglycoside 3''-adenylyltransferase activity"/>
    <property type="evidence" value="ECO:0007669"/>
    <property type="project" value="UniProtKB-EC"/>
</dbReference>
<keyword evidence="2 7" id="KW-0046">Antibiotic resistance</keyword>
<evidence type="ECO:0000256" key="6">
    <source>
        <dbReference type="ARBA" id="ARBA00048566"/>
    </source>
</evidence>
<dbReference type="PIRSF" id="PIRSF000819">
    <property type="entry name" value="Streptomycin_3-adenylyltransf"/>
    <property type="match status" value="1"/>
</dbReference>
<evidence type="ECO:0000256" key="7">
    <source>
        <dbReference type="PIRNR" id="PIRNR000819"/>
    </source>
</evidence>
<dbReference type="NCBIfam" id="NF010309">
    <property type="entry name" value="PRK13746.1"/>
    <property type="match status" value="1"/>
</dbReference>
<dbReference type="Proteomes" id="UP000236023">
    <property type="component" value="Unassembled WGS sequence"/>
</dbReference>
<dbReference type="EMBL" id="POUT01000007">
    <property type="protein sequence ID" value="PNG09089.1"/>
    <property type="molecule type" value="Genomic_DNA"/>
</dbReference>
<proteinExistence type="predicted"/>
<evidence type="ECO:0000313" key="9">
    <source>
        <dbReference type="EMBL" id="PNG09089.1"/>
    </source>
</evidence>
<evidence type="ECO:0000256" key="1">
    <source>
        <dbReference type="ARBA" id="ARBA00022679"/>
    </source>
</evidence>
<keyword evidence="7" id="KW-0547">Nucleotide-binding</keyword>
<evidence type="ECO:0000256" key="3">
    <source>
        <dbReference type="ARBA" id="ARBA00035126"/>
    </source>
</evidence>
<dbReference type="SUPFAM" id="SSF81301">
    <property type="entry name" value="Nucleotidyltransferase"/>
    <property type="match status" value="1"/>
</dbReference>
<keyword evidence="1 7" id="KW-0808">Transferase</keyword>
<dbReference type="GO" id="GO:0005524">
    <property type="term" value="F:ATP binding"/>
    <property type="evidence" value="ECO:0007669"/>
    <property type="project" value="UniProtKB-KW"/>
</dbReference>
<evidence type="ECO:0000256" key="5">
    <source>
        <dbReference type="ARBA" id="ARBA00047831"/>
    </source>
</evidence>
<dbReference type="AlphaFoldDB" id="A0A2N8T2W3"/>
<feature type="domain" description="Adenylyltransferase AadA C-terminal" evidence="8">
    <location>
        <begin position="152"/>
        <end position="253"/>
    </location>
</feature>
<dbReference type="RefSeq" id="WP_102894778.1">
    <property type="nucleotide sequence ID" value="NZ_JAMOHU010000003.1"/>
</dbReference>
<keyword evidence="7" id="KW-0548">Nucleotidyltransferase</keyword>
<gene>
    <name evidence="9" type="ORF">CXK94_13825</name>
</gene>
<evidence type="ECO:0000259" key="8">
    <source>
        <dbReference type="Pfam" id="PF13427"/>
    </source>
</evidence>
<dbReference type="CDD" id="cd05403">
    <property type="entry name" value="NT_KNTase_like"/>
    <property type="match status" value="1"/>
</dbReference>
<dbReference type="Gene3D" id="3.30.460.10">
    <property type="entry name" value="Beta Polymerase, domain 2"/>
    <property type="match status" value="1"/>
</dbReference>
<evidence type="ECO:0000256" key="4">
    <source>
        <dbReference type="ARBA" id="ARBA00035252"/>
    </source>
</evidence>
<dbReference type="InterPro" id="IPR043519">
    <property type="entry name" value="NT_sf"/>
</dbReference>
<reference evidence="9 10" key="1">
    <citation type="submission" date="2018-01" db="EMBL/GenBank/DDBJ databases">
        <title>Denitrification phenotypes of diverse strains of Pseudomonas stutzeri.</title>
        <authorList>
            <person name="Milligan D.A."/>
            <person name="Bergaust L."/>
            <person name="Bakken L.R."/>
            <person name="Frostegard A."/>
        </authorList>
    </citation>
    <scope>NUCLEOTIDE SEQUENCE [LARGE SCALE GENOMIC DNA]</scope>
    <source>
        <strain evidence="9 10">24a75</strain>
    </source>
</reference>
<dbReference type="Pfam" id="PF13427">
    <property type="entry name" value="AadA_C"/>
    <property type="match status" value="1"/>
</dbReference>
<comment type="catalytic activity">
    <reaction evidence="6 7">
        <text>streptomycin + ATP = 3''-O-adenylylstreptomycin + diphosphate</text>
        <dbReference type="Rhea" id="RHEA:20245"/>
        <dbReference type="ChEBI" id="CHEBI:30616"/>
        <dbReference type="ChEBI" id="CHEBI:33019"/>
        <dbReference type="ChEBI" id="CHEBI:58007"/>
        <dbReference type="ChEBI" id="CHEBI:58605"/>
        <dbReference type="EC" id="2.7.7.47"/>
    </reaction>
</comment>
<name>A0A2N8T2W3_STUST</name>
<dbReference type="GO" id="GO:0046677">
    <property type="term" value="P:response to antibiotic"/>
    <property type="evidence" value="ECO:0007669"/>
    <property type="project" value="UniProtKB-KW"/>
</dbReference>
<accession>A0A2N8T2W3</accession>
<keyword evidence="7" id="KW-0067">ATP-binding</keyword>
<dbReference type="EC" id="2.7.7.47" evidence="3 7"/>
<dbReference type="InterPro" id="IPR025184">
    <property type="entry name" value="AadA_C"/>
</dbReference>
<protein>
    <recommendedName>
        <fullName evidence="4 7">Aminoglycoside (3'') (9) adenylyltransferase</fullName>
        <ecNumber evidence="3 7">2.7.7.47</ecNumber>
    </recommendedName>
</protein>
<comment type="catalytic activity">
    <reaction evidence="5 7">
        <text>spectinomycin + ATP = 9-O-adenylylspectinomycin + diphosphate</text>
        <dbReference type="Rhea" id="RHEA:63228"/>
        <dbReference type="ChEBI" id="CHEBI:30616"/>
        <dbReference type="ChEBI" id="CHEBI:33019"/>
        <dbReference type="ChEBI" id="CHEBI:146260"/>
        <dbReference type="ChEBI" id="CHEBI:146261"/>
    </reaction>
</comment>
<evidence type="ECO:0000256" key="2">
    <source>
        <dbReference type="ARBA" id="ARBA00023251"/>
    </source>
</evidence>